<dbReference type="Proteomes" id="UP000032336">
    <property type="component" value="Unassembled WGS sequence"/>
</dbReference>
<reference evidence="2 3" key="1">
    <citation type="submission" date="2015-01" db="EMBL/GenBank/DDBJ databases">
        <title>Draft genome of the acidophilic iron oxidizer Ferrimicrobium acidiphilum strain T23.</title>
        <authorList>
            <person name="Poehlein A."/>
            <person name="Eisen S."/>
            <person name="Schloemann M."/>
            <person name="Johnson B.D."/>
            <person name="Daniel R."/>
            <person name="Muehling M."/>
        </authorList>
    </citation>
    <scope>NUCLEOTIDE SEQUENCE [LARGE SCALE GENOMIC DNA]</scope>
    <source>
        <strain evidence="2 3">T23</strain>
    </source>
</reference>
<evidence type="ECO:0000313" key="3">
    <source>
        <dbReference type="Proteomes" id="UP000032336"/>
    </source>
</evidence>
<name>A0A0D8FSV8_9ACTN</name>
<organism evidence="2 3">
    <name type="scientific">Ferrimicrobium acidiphilum DSM 19497</name>
    <dbReference type="NCBI Taxonomy" id="1121877"/>
    <lineage>
        <taxon>Bacteria</taxon>
        <taxon>Bacillati</taxon>
        <taxon>Actinomycetota</taxon>
        <taxon>Acidimicrobiia</taxon>
        <taxon>Acidimicrobiales</taxon>
        <taxon>Acidimicrobiaceae</taxon>
        <taxon>Ferrimicrobium</taxon>
    </lineage>
</organism>
<dbReference type="EMBL" id="JXUW01000020">
    <property type="protein sequence ID" value="KJE76201.1"/>
    <property type="molecule type" value="Genomic_DNA"/>
</dbReference>
<accession>A0A0D8FSV8</accession>
<proteinExistence type="predicted"/>
<dbReference type="AlphaFoldDB" id="A0A0D8FSV8"/>
<feature type="region of interest" description="Disordered" evidence="1">
    <location>
        <begin position="1"/>
        <end position="26"/>
    </location>
</feature>
<feature type="compositionally biased region" description="Polar residues" evidence="1">
    <location>
        <begin position="10"/>
        <end position="24"/>
    </location>
</feature>
<keyword evidence="3" id="KW-1185">Reference proteome</keyword>
<comment type="caution">
    <text evidence="2">The sequence shown here is derived from an EMBL/GenBank/DDBJ whole genome shotgun (WGS) entry which is preliminary data.</text>
</comment>
<evidence type="ECO:0000256" key="1">
    <source>
        <dbReference type="SAM" id="MobiDB-lite"/>
    </source>
</evidence>
<gene>
    <name evidence="2" type="ORF">FEAC_20630</name>
</gene>
<evidence type="ECO:0000313" key="2">
    <source>
        <dbReference type="EMBL" id="KJE76201.1"/>
    </source>
</evidence>
<protein>
    <submittedName>
        <fullName evidence="2">Uncharacterized protein</fullName>
    </submittedName>
</protein>
<sequence>MHPETGLVGGSTSAGNSWSIQPRHSQAYHRQADEPFKFELLDWNRLRGDSAPLIALTDFHDADAGDT</sequence>